<feature type="non-terminal residue" evidence="1">
    <location>
        <position position="1"/>
    </location>
</feature>
<organism evidence="1 2">
    <name type="scientific">Brachionus plicatilis</name>
    <name type="common">Marine rotifer</name>
    <name type="synonym">Brachionus muelleri</name>
    <dbReference type="NCBI Taxonomy" id="10195"/>
    <lineage>
        <taxon>Eukaryota</taxon>
        <taxon>Metazoa</taxon>
        <taxon>Spiralia</taxon>
        <taxon>Gnathifera</taxon>
        <taxon>Rotifera</taxon>
        <taxon>Eurotatoria</taxon>
        <taxon>Monogononta</taxon>
        <taxon>Pseudotrocha</taxon>
        <taxon>Ploima</taxon>
        <taxon>Brachionidae</taxon>
        <taxon>Brachionus</taxon>
    </lineage>
</organism>
<keyword evidence="2" id="KW-1185">Reference proteome</keyword>
<feature type="non-terminal residue" evidence="1">
    <location>
        <position position="220"/>
    </location>
</feature>
<evidence type="ECO:0000313" key="1">
    <source>
        <dbReference type="EMBL" id="RMZ94307.1"/>
    </source>
</evidence>
<evidence type="ECO:0000313" key="2">
    <source>
        <dbReference type="Proteomes" id="UP000276133"/>
    </source>
</evidence>
<dbReference type="Proteomes" id="UP000276133">
    <property type="component" value="Unassembled WGS sequence"/>
</dbReference>
<comment type="caution">
    <text evidence="1">The sequence shown here is derived from an EMBL/GenBank/DDBJ whole genome shotgun (WGS) entry which is preliminary data.</text>
</comment>
<gene>
    <name evidence="1" type="ORF">BpHYR1_013611</name>
</gene>
<name>A0A3M7P6E1_BRAPC</name>
<reference evidence="1 2" key="1">
    <citation type="journal article" date="2018" name="Sci. Rep.">
        <title>Genomic signatures of local adaptation to the degree of environmental predictability in rotifers.</title>
        <authorList>
            <person name="Franch-Gras L."/>
            <person name="Hahn C."/>
            <person name="Garcia-Roger E.M."/>
            <person name="Carmona M.J."/>
            <person name="Serra M."/>
            <person name="Gomez A."/>
        </authorList>
    </citation>
    <scope>NUCLEOTIDE SEQUENCE [LARGE SCALE GENOMIC DNA]</scope>
    <source>
        <strain evidence="1">HYR1</strain>
    </source>
</reference>
<dbReference type="AlphaFoldDB" id="A0A3M7P6E1"/>
<dbReference type="EMBL" id="REGN01013155">
    <property type="protein sequence ID" value="RMZ94307.1"/>
    <property type="molecule type" value="Genomic_DNA"/>
</dbReference>
<protein>
    <submittedName>
        <fullName evidence="1">Uncharacterized protein</fullName>
    </submittedName>
</protein>
<sequence>TTSSTTTTSTTTSTSTITTTDNCFDNAECSSYNLTPQDCASQFTQKSCPKSCSSQCLKPADCSALNCVYGSAQVDKDGSCVCVCNDKYFGPNCDKLNITAVSSSSDPNECNFLACSDEDVVALCPITCKVCGGATFCRNDGTVDYATCQCNCLPNFSGDNRSPYTILLVLLFQLACVLTASKEHVFPCYQWPCFGDWVGTTTLLSFFPTKSFKTAYDQKS</sequence>
<dbReference type="OrthoDB" id="18487at2759"/>
<accession>A0A3M7P6E1</accession>
<proteinExistence type="predicted"/>